<dbReference type="AlphaFoldDB" id="A0A9N9B088"/>
<dbReference type="EMBL" id="CAJVPL010001015">
    <property type="protein sequence ID" value="CAG8546971.1"/>
    <property type="molecule type" value="Genomic_DNA"/>
</dbReference>
<dbReference type="Proteomes" id="UP000789831">
    <property type="component" value="Unassembled WGS sequence"/>
</dbReference>
<name>A0A9N9B088_9GLOM</name>
<feature type="coiled-coil region" evidence="1">
    <location>
        <begin position="60"/>
        <end position="90"/>
    </location>
</feature>
<sequence length="151" mass="17791">MDEFTEKLKERINQWNKTTQKGSEMLEQLYIQDHSSNKSKSTIKDEQIFIENGAKTELLCNQLDLMYTDYNQMIKQLEQQEQEIEVPKQEKIQRIVQCLSMFEQEYKLKKTINESIQSGSPPPTTEQISTVVLAVWNTQPYISEKLIKEII</sequence>
<organism evidence="2 3">
    <name type="scientific">Ambispora gerdemannii</name>
    <dbReference type="NCBI Taxonomy" id="144530"/>
    <lineage>
        <taxon>Eukaryota</taxon>
        <taxon>Fungi</taxon>
        <taxon>Fungi incertae sedis</taxon>
        <taxon>Mucoromycota</taxon>
        <taxon>Glomeromycotina</taxon>
        <taxon>Glomeromycetes</taxon>
        <taxon>Archaeosporales</taxon>
        <taxon>Ambisporaceae</taxon>
        <taxon>Ambispora</taxon>
    </lineage>
</organism>
<protein>
    <submittedName>
        <fullName evidence="2">10384_t:CDS:1</fullName>
    </submittedName>
</protein>
<keyword evidence="1" id="KW-0175">Coiled coil</keyword>
<proteinExistence type="predicted"/>
<evidence type="ECO:0000256" key="1">
    <source>
        <dbReference type="SAM" id="Coils"/>
    </source>
</evidence>
<reference evidence="2" key="1">
    <citation type="submission" date="2021-06" db="EMBL/GenBank/DDBJ databases">
        <authorList>
            <person name="Kallberg Y."/>
            <person name="Tangrot J."/>
            <person name="Rosling A."/>
        </authorList>
    </citation>
    <scope>NUCLEOTIDE SEQUENCE</scope>
    <source>
        <strain evidence="2">MT106</strain>
    </source>
</reference>
<comment type="caution">
    <text evidence="2">The sequence shown here is derived from an EMBL/GenBank/DDBJ whole genome shotgun (WGS) entry which is preliminary data.</text>
</comment>
<accession>A0A9N9B088</accession>
<evidence type="ECO:0000313" key="3">
    <source>
        <dbReference type="Proteomes" id="UP000789831"/>
    </source>
</evidence>
<keyword evidence="3" id="KW-1185">Reference proteome</keyword>
<gene>
    <name evidence="2" type="ORF">AGERDE_LOCUS6466</name>
</gene>
<evidence type="ECO:0000313" key="2">
    <source>
        <dbReference type="EMBL" id="CAG8546971.1"/>
    </source>
</evidence>
<dbReference type="OrthoDB" id="2417398at2759"/>